<keyword evidence="1" id="KW-1185">Reference proteome</keyword>
<dbReference type="InterPro" id="IPR042941">
    <property type="entry name" value="KLDC9"/>
</dbReference>
<dbReference type="RefSeq" id="XP_036368945.1">
    <property type="nucleotide sequence ID" value="XM_036513052.1"/>
</dbReference>
<organism evidence="1 2">
    <name type="scientific">Octopus sinensis</name>
    <name type="common">East Asian common octopus</name>
    <dbReference type="NCBI Taxonomy" id="2607531"/>
    <lineage>
        <taxon>Eukaryota</taxon>
        <taxon>Metazoa</taxon>
        <taxon>Spiralia</taxon>
        <taxon>Lophotrochozoa</taxon>
        <taxon>Mollusca</taxon>
        <taxon>Cephalopoda</taxon>
        <taxon>Coleoidea</taxon>
        <taxon>Octopodiformes</taxon>
        <taxon>Octopoda</taxon>
        <taxon>Incirrata</taxon>
        <taxon>Octopodidae</taxon>
        <taxon>Octopus</taxon>
    </lineage>
</organism>
<dbReference type="AlphaFoldDB" id="A0A7E6FNC0"/>
<dbReference type="PANTHER" id="PTHR47196:SF1">
    <property type="entry name" value="KELCH DOMAIN-CONTAINING PROTEIN 9"/>
    <property type="match status" value="1"/>
</dbReference>
<evidence type="ECO:0000313" key="2">
    <source>
        <dbReference type="RefSeq" id="XP_036368945.1"/>
    </source>
</evidence>
<accession>A0A7E6FNC0</accession>
<dbReference type="Proteomes" id="UP000515154">
    <property type="component" value="Linkage group LG24"/>
</dbReference>
<evidence type="ECO:0000313" key="3">
    <source>
        <dbReference type="RefSeq" id="XP_036368946.1"/>
    </source>
</evidence>
<reference evidence="2 3" key="1">
    <citation type="submission" date="2025-08" db="UniProtKB">
        <authorList>
            <consortium name="RefSeq"/>
        </authorList>
    </citation>
    <scope>IDENTIFICATION</scope>
</reference>
<dbReference type="SUPFAM" id="SSF117281">
    <property type="entry name" value="Kelch motif"/>
    <property type="match status" value="2"/>
</dbReference>
<dbReference type="Pfam" id="PF24681">
    <property type="entry name" value="Kelch_KLHDC2_KLHL20_DRC7"/>
    <property type="match status" value="1"/>
</dbReference>
<proteinExistence type="predicted"/>
<dbReference type="Gene3D" id="2.120.10.80">
    <property type="entry name" value="Kelch-type beta propeller"/>
    <property type="match status" value="2"/>
</dbReference>
<gene>
    <name evidence="2 3" type="primary">LOC115223854</name>
</gene>
<dbReference type="RefSeq" id="XP_036368946.1">
    <property type="nucleotide sequence ID" value="XM_036513053.1"/>
</dbReference>
<evidence type="ECO:0000313" key="1">
    <source>
        <dbReference type="Proteomes" id="UP000515154"/>
    </source>
</evidence>
<protein>
    <submittedName>
        <fullName evidence="2 3">Kelch domain-containing protein 9 isoform X1</fullName>
    </submittedName>
</protein>
<dbReference type="InterPro" id="IPR015915">
    <property type="entry name" value="Kelch-typ_b-propeller"/>
</dbReference>
<sequence>MKKQTWRWTPICSYAAICKFGSYSTELNFSHFRYYKAVDIIGKIKTHTIKMAKASSSSTIDWTLISAHGPAVVFHTACIVGDKLYVHGGLVVENDNMPVNGFYCLDLRRNIWNEIQSPGSPSLSHHTSIVLHEHYMLLIGGWNGKSRSANLHCFDTATMQWTEMKHSGYPKEAGLSSHSSILCENNKILVVGREGHLHSQRKHNSAYIISGDPVTGYFSYSLLTYEVASRSGHTCNSDGRWTYLIGGRKDNFIETVAHVKSYPQLTSSVAKKLKDFCEKLVPMSKYPSGRKHHAGVGGHGVIFIHGGETFESAINLPSGEMYVFIAGKSLNFYKVGIGLVSLKGHICCCYNDKIIIHGGVSGKRHIVKGDTYELIIP</sequence>
<name>A0A7E6FNC0_9MOLL</name>
<dbReference type="GO" id="GO:0030332">
    <property type="term" value="F:cyclin binding"/>
    <property type="evidence" value="ECO:0007669"/>
    <property type="project" value="TreeGrafter"/>
</dbReference>
<dbReference type="PANTHER" id="PTHR47196">
    <property type="entry name" value="KELCH DOMAIN-CONTAINING PROTEIN 9"/>
    <property type="match status" value="1"/>
</dbReference>